<name>A0AAU9K347_9CILI</name>
<dbReference type="EMBL" id="CAJZBQ010000050">
    <property type="protein sequence ID" value="CAG9330073.1"/>
    <property type="molecule type" value="Genomic_DNA"/>
</dbReference>
<dbReference type="Pfam" id="PF02259">
    <property type="entry name" value="FAT"/>
    <property type="match status" value="1"/>
</dbReference>
<dbReference type="SUPFAM" id="SSF48371">
    <property type="entry name" value="ARM repeat"/>
    <property type="match status" value="4"/>
</dbReference>
<dbReference type="GO" id="GO:0006355">
    <property type="term" value="P:regulation of DNA-templated transcription"/>
    <property type="evidence" value="ECO:0007669"/>
    <property type="project" value="TreeGrafter"/>
</dbReference>
<dbReference type="Pfam" id="PF20175">
    <property type="entry name" value="Tra1_central"/>
    <property type="match status" value="1"/>
</dbReference>
<protein>
    <recommendedName>
        <fullName evidence="1">PIK-related kinase FAT domain-containing protein</fullName>
    </recommendedName>
</protein>
<dbReference type="GO" id="GO:0006281">
    <property type="term" value="P:DNA repair"/>
    <property type="evidence" value="ECO:0007669"/>
    <property type="project" value="TreeGrafter"/>
</dbReference>
<dbReference type="InterPro" id="IPR046807">
    <property type="entry name" value="Tra1_central"/>
</dbReference>
<dbReference type="InterPro" id="IPR016024">
    <property type="entry name" value="ARM-type_fold"/>
</dbReference>
<dbReference type="PANTHER" id="PTHR11139:SF1">
    <property type="entry name" value="TRANSFORMATION_TRANSCRIPTION DOMAIN-ASSOCIATED PROTEIN"/>
    <property type="match status" value="1"/>
</dbReference>
<organism evidence="2 3">
    <name type="scientific">Blepharisma stoltei</name>
    <dbReference type="NCBI Taxonomy" id="1481888"/>
    <lineage>
        <taxon>Eukaryota</taxon>
        <taxon>Sar</taxon>
        <taxon>Alveolata</taxon>
        <taxon>Ciliophora</taxon>
        <taxon>Postciliodesmatophora</taxon>
        <taxon>Heterotrichea</taxon>
        <taxon>Heterotrichida</taxon>
        <taxon>Blepharismidae</taxon>
        <taxon>Blepharisma</taxon>
    </lineage>
</organism>
<feature type="domain" description="PIK-related kinase FAT" evidence="1">
    <location>
        <begin position="2472"/>
        <end position="2799"/>
    </location>
</feature>
<evidence type="ECO:0000313" key="3">
    <source>
        <dbReference type="Proteomes" id="UP001162131"/>
    </source>
</evidence>
<dbReference type="PANTHER" id="PTHR11139">
    <property type="entry name" value="ATAXIA TELANGIECTASIA MUTATED ATM -RELATED"/>
    <property type="match status" value="1"/>
</dbReference>
<comment type="caution">
    <text evidence="2">The sequence shown here is derived from an EMBL/GenBank/DDBJ whole genome shotgun (WGS) entry which is preliminary data.</text>
</comment>
<reference evidence="2" key="1">
    <citation type="submission" date="2021-09" db="EMBL/GenBank/DDBJ databases">
        <authorList>
            <consortium name="AG Swart"/>
            <person name="Singh M."/>
            <person name="Singh A."/>
            <person name="Seah K."/>
            <person name="Emmerich C."/>
        </authorList>
    </citation>
    <scope>NUCLEOTIDE SEQUENCE</scope>
    <source>
        <strain evidence="2">ATCC30299</strain>
    </source>
</reference>
<dbReference type="GO" id="GO:0000124">
    <property type="term" value="C:SAGA complex"/>
    <property type="evidence" value="ECO:0007669"/>
    <property type="project" value="TreeGrafter"/>
</dbReference>
<dbReference type="SUPFAM" id="SSF56112">
    <property type="entry name" value="Protein kinase-like (PK-like)"/>
    <property type="match status" value="1"/>
</dbReference>
<accession>A0AAU9K347</accession>
<dbReference type="Pfam" id="PF20206">
    <property type="entry name" value="Tra1_ring"/>
    <property type="match status" value="2"/>
</dbReference>
<dbReference type="GO" id="GO:0035267">
    <property type="term" value="C:NuA4 histone acetyltransferase complex"/>
    <property type="evidence" value="ECO:0007669"/>
    <property type="project" value="TreeGrafter"/>
</dbReference>
<evidence type="ECO:0000313" key="2">
    <source>
        <dbReference type="EMBL" id="CAG9330073.1"/>
    </source>
</evidence>
<dbReference type="GO" id="GO:0005634">
    <property type="term" value="C:nucleus"/>
    <property type="evidence" value="ECO:0007669"/>
    <property type="project" value="TreeGrafter"/>
</dbReference>
<sequence length="3331" mass="384779">MSEDPNSTRNRRFEILREKLKAATGSDIPEIVNEIKDFLERCVYYANEQPNYLAQLIPELLEVLHKIPPQFNEGAENTARQNILEIVVKCPNLESIRNYYNQLFKIAEEVMNQDNEDNACIAIKLFIDLTRTFKDIVSEAYISKFIKYAEKMFKESADICTRALDKKYQAGSLLARNQSLKVLIECGNGITSLYHHFQRLVNIKDFITYAFEIVCRDEPENLNRNVKVYNDYILCKTKILIFVAQFSRSERFYEEFKQYDDRLPQSIIKMMRTLPSDSYNIKKDLFQGFSEIIKSNHRKGFSRHIDSMLEDNEPNATANSIRSAWYGAMLEFLEIFKQEMTSEQLSKATALICRNIHMFPLLVVQSLNVLKSFLDSIRALKDSQRVGRDRNLQIVDSMYQMILLTVSKRLGYCRGVIEENMPQIKENRLNNTRTNQIVHEVCGILKRLSDLARSVINEKLYMPAAGSGQVSILQDYPTVRLITKIFKNLIISSKIYSEMRADREEYNIYETISQLFSSFHPIALQDILQALTPILFLKYVESAQIITKFFDSIKRSSRDSMRAMGDVLMPFVIDNLDILEPNSPMGEAKLFHLYWLAKTEMPPNIDKNAIRKRLWSFLELTLNYEVLEMHGKKLVQKCEDLCKTETISKFVVLARNCITIVFKNKELRYELSTPWIQQQDPLLLPFPPSHVIFQGLFSSSSEKITQACLLIDENLGRIQITPELLKRLYELLHKSHVSYNLEIMKILGKLGRSVRECRQAITFKSWSAPLSPLSPGNSSVYTFHFSIYYDQNASALKIPLDYIILKIAKAFKAKTNVDENQKKTVLAASKLISVAILSLLSKFRIDHKLLAMKVAYVMSGKIEEIAQVVDGQPKLHKIAFQETLRNSIEALISLLAFSETSEELGELYERVCIHFGMLIFISVEGEPVEIGMNPLDILEILCEKLAYLEKGDERFLASLRGLTNILNTIGKLLHKDEAALSRSESVKQVLLVLIRTCYKQEWTMQVGACGGLCRLFSKFPHQLIQAHATLILKTSLHILQSFPSNFKSQITDESVKLFNLASTHCSKETIVTELVSALLSRSPILRQIARQLIDDNNYVEDIGKIHNALSSNLCPYKPEISLQQQLIDVIFLQNIKTAHVSVRTLILEAFTFCLKKGIIKISQDGNQVIYNFILTLVERADDFLEKEPKKDKTKDESPDLVLNEKIAAYECMKTILKNEEMWAFIRQKDEKYEKMRYKITFKFLRAMSQHNDQRVIDIVKEGIISLLEREENSRHILPQDELKACLRPILLDLAKNSNLPSLPRLQNFSRLLEVISNCFNTNLGDRLLHHLTDICSDHNARPLIPLVPAIANLFHLMPSCAVEILTPVITGFIKSEESLQKNSLQGFLNSYFTVPLIRYLSRFPNETLKFFFEDKFTEKRLLNYFIGLLGHPAGYPLRECIAQRYQATLRDKFFSTGSPEFLSEGLKMLNCLVKYMPRWISSKQDLIDALYKVWKSMIDQEIQNEALIIEKGYIEKYMIKAFVSFIRYNHKDGIKQILFEIPLAFGRKQIWNTDFLSDFLQKELPSILTLEEKYKTLKKLMQFLHDPQVHSQQKSKVLEFFTIPFLSETFKQENGKTILTKSLQVSTIKLIRKHLNDISNTCCVQLMNLGSLFIENLNQEFFPHRKELIKFCWGMIKSENPFIKGSAYVNVARFINIYNLPDTLTVQLLGALLKAHHSELAQSSQQAFTYLSEKLINLFKESRLREYLTEFVRKNLLQETRQFQSMMHVIDIIIKNAHVFYYIREGLTSHFLNWINHLGLGLHSNYNAKKTLLDLTAVMIDWSDRHAKEIGDSYITAPHKEMLINFFARFGQAPALYISRTPQRTFEQMNFLSVRCINNMKNALRLWGEVTFKAKNWTEALKKCVNLVQQHQQRGSSADALKKLLERSLNIVKILSEHNTRMAIVQYPELTKYLALQVKITESPPLIKTLCDIIELLLNSRASDLKGQLNEILEASFADTSQQNYLWTVKLLAVVADFSPKDVTNHMKGLLQMTTTLVKELFQDTIGKENKFDALLTSLKIIQNNITLLADENKRALKNIIIIIFEGSTDPKIMLEACSLMEVWITQCPEDSQLTIKDQCSMLLKLFSSPKLEIQNASAPLQLSLRVLSAESSVYEPRIALCKAVLQYLLKDPSHEMKSAFNNLLKQMIGTSIWRRLQFAFEQQDCSESKAWTKASIDIILGALEESVVVEDDEMEEEADWGMDRDIAEFLRQHVWYITHKKVKYAKDLIAPLRQLLNLPISHYLFTYLFPQLWESFNKTQQTALTYSIENLLTNRLAPEPVYHNSAKTILTAVSSCYPLPIIRPEIIHFLATAHNSWNIAIPLLQAYTKYLPESDKYIYLLENLYHRLSERELEIGWKMIRAGNETTKLSLNTFLVADWDKARTEFERILGSGETEDVDILENSWRESVERLGDWTTLVEYGEPRQDLSLVESYWQSDEFGKMKSLCHKLNISFHPTCIYYFCVADLAQSSDDNNSIRELEKKNEFGTMGLLQEWAAIPKYPSAAHIPIMQQLELKYEFYEGLVMLKAMEDHLSANKTPIDLVESINKWRRRKISPQDGPRMWGSILKTRKVFFKHMGIIAQKNPNYISASEIGNLQDSTWTDVTHAKLCRKAGIYSKAASILENLTNEESQSEMFLIAKEKIKLCMSTEYYEGALNLARFYSQENTNIDPTKISEFKRLKGIIYSRINDEEKSKNCFSNAAATSPKIMKNWLSWAHLISKDYEENRSPEMATQAMVAYLLGIQSNLQKYRLYIPKILLLLENCDSPSSFEEFSDRISLSLMANWIPQLLSSLGRPNSDAIYKLLIKIATQKPQSLFYHLRSLILEINDQYASSPTEVLNEKLRYPQLLMGELRKKHPILIQTLEILCQNLSQNLKVSIEEDFYNTISNLLQLTFITNEEITEEHVQETFESIDDKFFNRDDNVEFIEKYHEDFMNDFNENIYGNLRQIQLNLKKWKDRLSQEIKLNDLKYLDQECIDLSTFYSKEIEIPGTEKVILERFLPKIVPIRGKNSNRALTIRGSNGKDYTFMVAVNAPFSHSSYRLTQIMKNLNHCFIVHGHKISHRIQGSNFDIQEQVPIDSRHSLVEMRSGSISLNEIYNLTVDETGNDPDFWIFEDNDEIVPEHLFSSYIQRCLQSPDRFAVFSKQFTAQWGLFYVLAELLEIPINQQLLTRLWISKTSGTLELGFSDLPLISNYEGTIGVRLTPNIKYLIGEAGIKGLMPAVISNSMKLILKQKSQIEPLLYYILRDEGEADMTKIMSIIEENIDVQNIHQKLEMSIQEPISASSLKWF</sequence>
<dbReference type="InterPro" id="IPR011009">
    <property type="entry name" value="Kinase-like_dom_sf"/>
</dbReference>
<keyword evidence="3" id="KW-1185">Reference proteome</keyword>
<dbReference type="InterPro" id="IPR046805">
    <property type="entry name" value="Tra1_ring"/>
</dbReference>
<dbReference type="InterPro" id="IPR003151">
    <property type="entry name" value="PIK-rel_kinase_FAT"/>
</dbReference>
<dbReference type="Proteomes" id="UP001162131">
    <property type="component" value="Unassembled WGS sequence"/>
</dbReference>
<proteinExistence type="predicted"/>
<evidence type="ECO:0000259" key="1">
    <source>
        <dbReference type="Pfam" id="PF02259"/>
    </source>
</evidence>
<dbReference type="InterPro" id="IPR050517">
    <property type="entry name" value="DDR_Repair_Kinase"/>
</dbReference>
<gene>
    <name evidence="2" type="ORF">BSTOLATCC_MIC50183</name>
</gene>